<evidence type="ECO:0000259" key="8">
    <source>
        <dbReference type="Pfam" id="PF03727"/>
    </source>
</evidence>
<feature type="domain" description="Hexokinase C-terminal" evidence="8">
    <location>
        <begin position="211"/>
        <end position="406"/>
    </location>
</feature>
<dbReference type="Pfam" id="PF00349">
    <property type="entry name" value="Hexokinase_1"/>
    <property type="match status" value="1"/>
</dbReference>
<proteinExistence type="inferred from homology"/>
<dbReference type="PANTHER" id="PTHR19443:SF83">
    <property type="entry name" value="N-ACETYLGLUCOSAMINE KINASE"/>
    <property type="match status" value="1"/>
</dbReference>
<comment type="similarity">
    <text evidence="1 6">Belongs to the hexokinase family.</text>
</comment>
<gene>
    <name evidence="9" type="ORF">LALA0_S03e08438g</name>
</gene>
<name>A0A0C7MP73_9SACH</name>
<dbReference type="InterPro" id="IPR022673">
    <property type="entry name" value="Hexokinase_C"/>
</dbReference>
<evidence type="ECO:0000256" key="4">
    <source>
        <dbReference type="ARBA" id="ARBA00022777"/>
    </source>
</evidence>
<evidence type="ECO:0000313" key="10">
    <source>
        <dbReference type="Proteomes" id="UP000054304"/>
    </source>
</evidence>
<keyword evidence="4 6" id="KW-0418">Kinase</keyword>
<evidence type="ECO:0000259" key="7">
    <source>
        <dbReference type="Pfam" id="PF00349"/>
    </source>
</evidence>
<organism evidence="9 10">
    <name type="scientific">Lachancea lanzarotensis</name>
    <dbReference type="NCBI Taxonomy" id="1245769"/>
    <lineage>
        <taxon>Eukaryota</taxon>
        <taxon>Fungi</taxon>
        <taxon>Dikarya</taxon>
        <taxon>Ascomycota</taxon>
        <taxon>Saccharomycotina</taxon>
        <taxon>Saccharomycetes</taxon>
        <taxon>Saccharomycetales</taxon>
        <taxon>Saccharomycetaceae</taxon>
        <taxon>Lachancea</taxon>
    </lineage>
</organism>
<dbReference type="GO" id="GO:0005524">
    <property type="term" value="F:ATP binding"/>
    <property type="evidence" value="ECO:0007669"/>
    <property type="project" value="UniProtKB-UniRule"/>
</dbReference>
<dbReference type="HOGENOM" id="CLU_014393_4_1_1"/>
<dbReference type="STRING" id="1245769.A0A0C7MP73"/>
<dbReference type="PANTHER" id="PTHR19443">
    <property type="entry name" value="HEXOKINASE"/>
    <property type="match status" value="1"/>
</dbReference>
<keyword evidence="2 6" id="KW-0808">Transferase</keyword>
<dbReference type="AlphaFoldDB" id="A0A0C7MP73"/>
<dbReference type="EC" id="2.7.1.-" evidence="6"/>
<evidence type="ECO:0000256" key="1">
    <source>
        <dbReference type="ARBA" id="ARBA00009225"/>
    </source>
</evidence>
<dbReference type="InterPro" id="IPR043129">
    <property type="entry name" value="ATPase_NBD"/>
</dbReference>
<protein>
    <recommendedName>
        <fullName evidence="6">Phosphotransferase</fullName>
        <ecNumber evidence="6">2.7.1.-</ecNumber>
    </recommendedName>
</protein>
<feature type="domain" description="Hexokinase N-terminal" evidence="7">
    <location>
        <begin position="16"/>
        <end position="203"/>
    </location>
</feature>
<evidence type="ECO:0000256" key="3">
    <source>
        <dbReference type="ARBA" id="ARBA00022741"/>
    </source>
</evidence>
<dbReference type="GO" id="GO:0006096">
    <property type="term" value="P:glycolytic process"/>
    <property type="evidence" value="ECO:0007669"/>
    <property type="project" value="UniProtKB-UniPathway"/>
</dbReference>
<accession>A0A0C7MP73</accession>
<dbReference type="GO" id="GO:0001678">
    <property type="term" value="P:intracellular glucose homeostasis"/>
    <property type="evidence" value="ECO:0007669"/>
    <property type="project" value="InterPro"/>
</dbReference>
<dbReference type="UniPathway" id="UPA00109">
    <property type="reaction ID" value="UER00180"/>
</dbReference>
<dbReference type="PROSITE" id="PS51748">
    <property type="entry name" value="HEXOKINASE_2"/>
    <property type="match status" value="1"/>
</dbReference>
<dbReference type="Gene3D" id="3.40.367.20">
    <property type="match status" value="1"/>
</dbReference>
<dbReference type="CDD" id="cd24000">
    <property type="entry name" value="ASKHA_NBD_HK"/>
    <property type="match status" value="1"/>
</dbReference>
<keyword evidence="6" id="KW-0324">Glycolysis</keyword>
<dbReference type="GO" id="GO:0019158">
    <property type="term" value="F:mannokinase activity"/>
    <property type="evidence" value="ECO:0007669"/>
    <property type="project" value="TreeGrafter"/>
</dbReference>
<dbReference type="GO" id="GO:0008865">
    <property type="term" value="F:fructokinase activity"/>
    <property type="evidence" value="ECO:0007669"/>
    <property type="project" value="TreeGrafter"/>
</dbReference>
<dbReference type="OrthoDB" id="419537at2759"/>
<dbReference type="GeneID" id="34685114"/>
<dbReference type="GO" id="GO:0004340">
    <property type="term" value="F:glucokinase activity"/>
    <property type="evidence" value="ECO:0007669"/>
    <property type="project" value="TreeGrafter"/>
</dbReference>
<dbReference type="GO" id="GO:0005739">
    <property type="term" value="C:mitochondrion"/>
    <property type="evidence" value="ECO:0007669"/>
    <property type="project" value="TreeGrafter"/>
</dbReference>
<dbReference type="EMBL" id="LN736362">
    <property type="protein sequence ID" value="CEP61682.1"/>
    <property type="molecule type" value="Genomic_DNA"/>
</dbReference>
<dbReference type="Pfam" id="PF03727">
    <property type="entry name" value="Hexokinase_2"/>
    <property type="match status" value="1"/>
</dbReference>
<dbReference type="Gene3D" id="3.30.420.40">
    <property type="match status" value="1"/>
</dbReference>
<dbReference type="GO" id="GO:0006006">
    <property type="term" value="P:glucose metabolic process"/>
    <property type="evidence" value="ECO:0007669"/>
    <property type="project" value="TreeGrafter"/>
</dbReference>
<dbReference type="InterPro" id="IPR022672">
    <property type="entry name" value="Hexokinase_N"/>
</dbReference>
<keyword evidence="3 6" id="KW-0547">Nucleotide-binding</keyword>
<dbReference type="InterPro" id="IPR001312">
    <property type="entry name" value="Hexokinase"/>
</dbReference>
<dbReference type="PRINTS" id="PR00475">
    <property type="entry name" value="HEXOKINASE"/>
</dbReference>
<keyword evidence="5 6" id="KW-0067">ATP-binding</keyword>
<keyword evidence="10" id="KW-1185">Reference proteome</keyword>
<dbReference type="GO" id="GO:0005829">
    <property type="term" value="C:cytosol"/>
    <property type="evidence" value="ECO:0007669"/>
    <property type="project" value="TreeGrafter"/>
</dbReference>
<dbReference type="SUPFAM" id="SSF53067">
    <property type="entry name" value="Actin-like ATPase domain"/>
    <property type="match status" value="2"/>
</dbReference>
<evidence type="ECO:0000256" key="2">
    <source>
        <dbReference type="ARBA" id="ARBA00022679"/>
    </source>
</evidence>
<sequence length="412" mass="45901">MTIENEDLSYLTDVFTPDITMEELVKNGCSELEMRLQESDTSMLSEGSSILPSAQENGRSGKLHITLDLGGSFAKMGFVNAADLQVLNCASMAIHAVSVNIDFFKFIVQWICRRADKFLREGRIEPSTVIFELGVTFGFPLTTNGQITTMGKGFQLSDEIRSVKITELLQRLFREVQREVGYRYEVRVRGIVNDSVAVYLANAATQRGNDVSLILGTGINACFSLASDRVPSRKCSEKRTHGAAAHLINSEIGFLGKDFIKLSEFDPKDETLFMPLEYVTAGKWIPLTLQKIIFRYNLVSKVAKNLEFDGKLICEILKGSTLTVFGDYQPVIEALTFMLIERAAFYATGAILSILKFTNNDMLQVVRVGYAGSFLRNCPVYKDLINKFSGGKIELEFLEHSNLIGAHVNSSR</sequence>
<evidence type="ECO:0000313" key="9">
    <source>
        <dbReference type="EMBL" id="CEP61682.1"/>
    </source>
</evidence>
<evidence type="ECO:0000256" key="6">
    <source>
        <dbReference type="RuleBase" id="RU362007"/>
    </source>
</evidence>
<dbReference type="Proteomes" id="UP000054304">
    <property type="component" value="Unassembled WGS sequence"/>
</dbReference>
<dbReference type="GO" id="GO:0006013">
    <property type="term" value="P:mannose metabolic process"/>
    <property type="evidence" value="ECO:0007669"/>
    <property type="project" value="TreeGrafter"/>
</dbReference>
<reference evidence="9 10" key="1">
    <citation type="submission" date="2014-12" db="EMBL/GenBank/DDBJ databases">
        <authorList>
            <person name="Neuveglise Cecile"/>
        </authorList>
    </citation>
    <scope>NUCLEOTIDE SEQUENCE [LARGE SCALE GENOMIC DNA]</scope>
    <source>
        <strain evidence="9 10">CBS 12615</strain>
    </source>
</reference>
<dbReference type="GO" id="GO:0005536">
    <property type="term" value="F:D-glucose binding"/>
    <property type="evidence" value="ECO:0007669"/>
    <property type="project" value="InterPro"/>
</dbReference>
<evidence type="ECO:0000256" key="5">
    <source>
        <dbReference type="ARBA" id="ARBA00022840"/>
    </source>
</evidence>
<dbReference type="RefSeq" id="XP_022627916.1">
    <property type="nucleotide sequence ID" value="XM_022773442.1"/>
</dbReference>